<feature type="non-terminal residue" evidence="3">
    <location>
        <position position="1"/>
    </location>
</feature>
<proteinExistence type="predicted"/>
<organism evidence="3 4">
    <name type="scientific">Mycena pura</name>
    <dbReference type="NCBI Taxonomy" id="153505"/>
    <lineage>
        <taxon>Eukaryota</taxon>
        <taxon>Fungi</taxon>
        <taxon>Dikarya</taxon>
        <taxon>Basidiomycota</taxon>
        <taxon>Agaricomycotina</taxon>
        <taxon>Agaricomycetes</taxon>
        <taxon>Agaricomycetidae</taxon>
        <taxon>Agaricales</taxon>
        <taxon>Marasmiineae</taxon>
        <taxon>Mycenaceae</taxon>
        <taxon>Mycena</taxon>
    </lineage>
</organism>
<dbReference type="Gene3D" id="3.40.50.300">
    <property type="entry name" value="P-loop containing nucleotide triphosphate hydrolases"/>
    <property type="match status" value="1"/>
</dbReference>
<name>A0AAD6VK59_9AGAR</name>
<keyword evidence="1" id="KW-0677">Repeat</keyword>
<sequence>LWVHGPAGAGKSAIMTTLAQRLENENRLGGAFFFKRGHPTRGNAKVLFGTISLQLAVNSPQLKFRISQAVEKNPTLVRRSMGIQLRELILRPCTGLQSPPWTIIIDGLDECEGHEVQQ</sequence>
<evidence type="ECO:0000259" key="2">
    <source>
        <dbReference type="Pfam" id="PF24883"/>
    </source>
</evidence>
<accession>A0AAD6VK59</accession>
<dbReference type="InterPro" id="IPR056884">
    <property type="entry name" value="NPHP3-like_N"/>
</dbReference>
<comment type="caution">
    <text evidence="3">The sequence shown here is derived from an EMBL/GenBank/DDBJ whole genome shotgun (WGS) entry which is preliminary data.</text>
</comment>
<evidence type="ECO:0000313" key="4">
    <source>
        <dbReference type="Proteomes" id="UP001219525"/>
    </source>
</evidence>
<gene>
    <name evidence="3" type="ORF">GGX14DRAFT_329124</name>
</gene>
<feature type="non-terminal residue" evidence="3">
    <location>
        <position position="118"/>
    </location>
</feature>
<evidence type="ECO:0000256" key="1">
    <source>
        <dbReference type="ARBA" id="ARBA00022737"/>
    </source>
</evidence>
<dbReference type="PANTHER" id="PTHR10039">
    <property type="entry name" value="AMELOGENIN"/>
    <property type="match status" value="1"/>
</dbReference>
<dbReference type="PANTHER" id="PTHR10039:SF14">
    <property type="entry name" value="NACHT DOMAIN-CONTAINING PROTEIN"/>
    <property type="match status" value="1"/>
</dbReference>
<dbReference type="Pfam" id="PF24883">
    <property type="entry name" value="NPHP3_N"/>
    <property type="match status" value="1"/>
</dbReference>
<dbReference type="Proteomes" id="UP001219525">
    <property type="component" value="Unassembled WGS sequence"/>
</dbReference>
<keyword evidence="4" id="KW-1185">Reference proteome</keyword>
<dbReference type="EMBL" id="JARJCW010000017">
    <property type="protein sequence ID" value="KAJ7215387.1"/>
    <property type="molecule type" value="Genomic_DNA"/>
</dbReference>
<evidence type="ECO:0000313" key="3">
    <source>
        <dbReference type="EMBL" id="KAJ7215387.1"/>
    </source>
</evidence>
<dbReference type="SUPFAM" id="SSF52540">
    <property type="entry name" value="P-loop containing nucleoside triphosphate hydrolases"/>
    <property type="match status" value="1"/>
</dbReference>
<feature type="domain" description="Nephrocystin 3-like N-terminal" evidence="2">
    <location>
        <begin position="1"/>
        <end position="114"/>
    </location>
</feature>
<dbReference type="AlphaFoldDB" id="A0AAD6VK59"/>
<dbReference type="InterPro" id="IPR027417">
    <property type="entry name" value="P-loop_NTPase"/>
</dbReference>
<reference evidence="3" key="1">
    <citation type="submission" date="2023-03" db="EMBL/GenBank/DDBJ databases">
        <title>Massive genome expansion in bonnet fungi (Mycena s.s.) driven by repeated elements and novel gene families across ecological guilds.</title>
        <authorList>
            <consortium name="Lawrence Berkeley National Laboratory"/>
            <person name="Harder C.B."/>
            <person name="Miyauchi S."/>
            <person name="Viragh M."/>
            <person name="Kuo A."/>
            <person name="Thoen E."/>
            <person name="Andreopoulos B."/>
            <person name="Lu D."/>
            <person name="Skrede I."/>
            <person name="Drula E."/>
            <person name="Henrissat B."/>
            <person name="Morin E."/>
            <person name="Kohler A."/>
            <person name="Barry K."/>
            <person name="LaButti K."/>
            <person name="Morin E."/>
            <person name="Salamov A."/>
            <person name="Lipzen A."/>
            <person name="Mereny Z."/>
            <person name="Hegedus B."/>
            <person name="Baldrian P."/>
            <person name="Stursova M."/>
            <person name="Weitz H."/>
            <person name="Taylor A."/>
            <person name="Grigoriev I.V."/>
            <person name="Nagy L.G."/>
            <person name="Martin F."/>
            <person name="Kauserud H."/>
        </authorList>
    </citation>
    <scope>NUCLEOTIDE SEQUENCE</scope>
    <source>
        <strain evidence="3">9144</strain>
    </source>
</reference>
<protein>
    <recommendedName>
        <fullName evidence="2">Nephrocystin 3-like N-terminal domain-containing protein</fullName>
    </recommendedName>
</protein>